<dbReference type="Proteomes" id="UP001497522">
    <property type="component" value="Chromosome 12"/>
</dbReference>
<sequence>MSMQKSHSGVLEVQLEVDHAVLEVQLEVAQNKVLILKVPRYMREPLDQFTPIEWRLGLHNRETTNAADDLKTSIREAFGLANEAPWNDLCDDVVDHNYHVSLLRSYGLDHPPNPFNEVEVKSSLVLDALVLIVCLAQPPRDDLGGRLGYISINLALMSILDRPLVRLRLRAM</sequence>
<organism evidence="1 2">
    <name type="scientific">Sphagnum jensenii</name>
    <dbReference type="NCBI Taxonomy" id="128206"/>
    <lineage>
        <taxon>Eukaryota</taxon>
        <taxon>Viridiplantae</taxon>
        <taxon>Streptophyta</taxon>
        <taxon>Embryophyta</taxon>
        <taxon>Bryophyta</taxon>
        <taxon>Sphagnophytina</taxon>
        <taxon>Sphagnopsida</taxon>
        <taxon>Sphagnales</taxon>
        <taxon>Sphagnaceae</taxon>
        <taxon>Sphagnum</taxon>
    </lineage>
</organism>
<reference evidence="1" key="1">
    <citation type="submission" date="2024-03" db="EMBL/GenBank/DDBJ databases">
        <authorList>
            <consortium name="ELIXIR-Norway"/>
            <consortium name="Elixir Norway"/>
        </authorList>
    </citation>
    <scope>NUCLEOTIDE SEQUENCE</scope>
</reference>
<keyword evidence="2" id="KW-1185">Reference proteome</keyword>
<proteinExistence type="predicted"/>
<gene>
    <name evidence="1" type="ORF">CSSPJE1EN2_LOCUS5140</name>
</gene>
<protein>
    <submittedName>
        <fullName evidence="1">Uncharacterized protein</fullName>
    </submittedName>
</protein>
<accession>A0ABP1AHY7</accession>
<name>A0ABP1AHY7_9BRYO</name>
<dbReference type="EMBL" id="OZ023713">
    <property type="protein sequence ID" value="CAK9862145.1"/>
    <property type="molecule type" value="Genomic_DNA"/>
</dbReference>
<evidence type="ECO:0000313" key="1">
    <source>
        <dbReference type="EMBL" id="CAK9862145.1"/>
    </source>
</evidence>
<evidence type="ECO:0000313" key="2">
    <source>
        <dbReference type="Proteomes" id="UP001497522"/>
    </source>
</evidence>